<feature type="signal peptide" evidence="1">
    <location>
        <begin position="1"/>
        <end position="19"/>
    </location>
</feature>
<evidence type="ECO:0000313" key="2">
    <source>
        <dbReference type="EMBL" id="RDX68307.1"/>
    </source>
</evidence>
<keyword evidence="1" id="KW-0732">Signal</keyword>
<proteinExistence type="predicted"/>
<organism evidence="2 3">
    <name type="scientific">Mucuna pruriens</name>
    <name type="common">Velvet bean</name>
    <name type="synonym">Dolichos pruriens</name>
    <dbReference type="NCBI Taxonomy" id="157652"/>
    <lineage>
        <taxon>Eukaryota</taxon>
        <taxon>Viridiplantae</taxon>
        <taxon>Streptophyta</taxon>
        <taxon>Embryophyta</taxon>
        <taxon>Tracheophyta</taxon>
        <taxon>Spermatophyta</taxon>
        <taxon>Magnoliopsida</taxon>
        <taxon>eudicotyledons</taxon>
        <taxon>Gunneridae</taxon>
        <taxon>Pentapetalae</taxon>
        <taxon>rosids</taxon>
        <taxon>fabids</taxon>
        <taxon>Fabales</taxon>
        <taxon>Fabaceae</taxon>
        <taxon>Papilionoideae</taxon>
        <taxon>50 kb inversion clade</taxon>
        <taxon>NPAAA clade</taxon>
        <taxon>indigoferoid/millettioid clade</taxon>
        <taxon>Phaseoleae</taxon>
        <taxon>Mucuna</taxon>
    </lineage>
</organism>
<feature type="non-terminal residue" evidence="2">
    <location>
        <position position="189"/>
    </location>
</feature>
<dbReference type="Proteomes" id="UP000257109">
    <property type="component" value="Unassembled WGS sequence"/>
</dbReference>
<evidence type="ECO:0000256" key="1">
    <source>
        <dbReference type="SAM" id="SignalP"/>
    </source>
</evidence>
<sequence length="189" mass="21483">MGRAPLLGIFFWFFGIRRSEKVSWTSLSNMPGHPLLRPFRESYKFFKDRFFRVYDGRVGSNLLVDSIGNLHFPFSWTKGPAMVVKVDKASLESLDHLSQGLECCLEGLWIASLKVLSVAWGGLWTISLKVLSVAWEIYSYLIFILSMLELGGLGRWLLNFNWDHHLGAKSQTEGSFICSRMGRSVGRSV</sequence>
<keyword evidence="3" id="KW-1185">Reference proteome</keyword>
<dbReference type="EMBL" id="QJKJ01012598">
    <property type="protein sequence ID" value="RDX68307.1"/>
    <property type="molecule type" value="Genomic_DNA"/>
</dbReference>
<name>A0A371EQI7_MUCPR</name>
<feature type="non-terminal residue" evidence="2">
    <location>
        <position position="1"/>
    </location>
</feature>
<dbReference type="AlphaFoldDB" id="A0A371EQI7"/>
<protein>
    <submittedName>
        <fullName evidence="2">Uncharacterized protein</fullName>
    </submittedName>
</protein>
<accession>A0A371EQI7</accession>
<gene>
    <name evidence="2" type="ORF">CR513_52718</name>
</gene>
<reference evidence="2" key="1">
    <citation type="submission" date="2018-05" db="EMBL/GenBank/DDBJ databases">
        <title>Draft genome of Mucuna pruriens seed.</title>
        <authorList>
            <person name="Nnadi N.E."/>
            <person name="Vos R."/>
            <person name="Hasami M.H."/>
            <person name="Devisetty U.K."/>
            <person name="Aguiy J.C."/>
        </authorList>
    </citation>
    <scope>NUCLEOTIDE SEQUENCE [LARGE SCALE GENOMIC DNA]</scope>
    <source>
        <strain evidence="2">JCA_2017</strain>
    </source>
</reference>
<feature type="chain" id="PRO_5016901449" evidence="1">
    <location>
        <begin position="20"/>
        <end position="189"/>
    </location>
</feature>
<evidence type="ECO:0000313" key="3">
    <source>
        <dbReference type="Proteomes" id="UP000257109"/>
    </source>
</evidence>
<comment type="caution">
    <text evidence="2">The sequence shown here is derived from an EMBL/GenBank/DDBJ whole genome shotgun (WGS) entry which is preliminary data.</text>
</comment>